<dbReference type="OrthoDB" id="689350at2759"/>
<dbReference type="Proteomes" id="UP000325577">
    <property type="component" value="Linkage Group LG16"/>
</dbReference>
<feature type="transmembrane region" description="Helical" evidence="6">
    <location>
        <begin position="15"/>
        <end position="34"/>
    </location>
</feature>
<evidence type="ECO:0000256" key="2">
    <source>
        <dbReference type="ARBA" id="ARBA00022723"/>
    </source>
</evidence>
<dbReference type="AlphaFoldDB" id="A0A5J5B2M9"/>
<keyword evidence="6" id="KW-0812">Transmembrane</keyword>
<protein>
    <recommendedName>
        <fullName evidence="9">HMA domain-containing protein</fullName>
    </recommendedName>
</protein>
<keyword evidence="6" id="KW-1133">Transmembrane helix</keyword>
<keyword evidence="2" id="KW-0479">Metal-binding</keyword>
<keyword evidence="6" id="KW-0472">Membrane</keyword>
<comment type="similarity">
    <text evidence="4">Belongs to the HIPP family.</text>
</comment>
<name>A0A5J5B2M9_9ASTE</name>
<evidence type="ECO:0000256" key="1">
    <source>
        <dbReference type="ARBA" id="ARBA00022481"/>
    </source>
</evidence>
<dbReference type="Gene3D" id="3.30.70.100">
    <property type="match status" value="1"/>
</dbReference>
<feature type="compositionally biased region" description="Basic and acidic residues" evidence="5">
    <location>
        <begin position="110"/>
        <end position="149"/>
    </location>
</feature>
<evidence type="ECO:0000256" key="3">
    <source>
        <dbReference type="ARBA" id="ARBA00023289"/>
    </source>
</evidence>
<organism evidence="7 8">
    <name type="scientific">Nyssa sinensis</name>
    <dbReference type="NCBI Taxonomy" id="561372"/>
    <lineage>
        <taxon>Eukaryota</taxon>
        <taxon>Viridiplantae</taxon>
        <taxon>Streptophyta</taxon>
        <taxon>Embryophyta</taxon>
        <taxon>Tracheophyta</taxon>
        <taxon>Spermatophyta</taxon>
        <taxon>Magnoliopsida</taxon>
        <taxon>eudicotyledons</taxon>
        <taxon>Gunneridae</taxon>
        <taxon>Pentapetalae</taxon>
        <taxon>asterids</taxon>
        <taxon>Cornales</taxon>
        <taxon>Nyssaceae</taxon>
        <taxon>Nyssa</taxon>
    </lineage>
</organism>
<dbReference type="PANTHER" id="PTHR45868:SF80">
    <property type="entry name" value="F15K9.8-RELATED"/>
    <property type="match status" value="1"/>
</dbReference>
<evidence type="ECO:0008006" key="9">
    <source>
        <dbReference type="Google" id="ProtNLM"/>
    </source>
</evidence>
<feature type="compositionally biased region" description="Polar residues" evidence="5">
    <location>
        <begin position="256"/>
        <end position="267"/>
    </location>
</feature>
<dbReference type="GO" id="GO:0046872">
    <property type="term" value="F:metal ion binding"/>
    <property type="evidence" value="ECO:0007669"/>
    <property type="project" value="UniProtKB-KW"/>
</dbReference>
<feature type="compositionally biased region" description="Basic and acidic residues" evidence="5">
    <location>
        <begin position="190"/>
        <end position="200"/>
    </location>
</feature>
<keyword evidence="3" id="KW-0636">Prenylation</keyword>
<dbReference type="SUPFAM" id="SSF55008">
    <property type="entry name" value="HMA, heavy metal-associated domain"/>
    <property type="match status" value="1"/>
</dbReference>
<gene>
    <name evidence="7" type="ORF">F0562_029322</name>
</gene>
<evidence type="ECO:0000256" key="4">
    <source>
        <dbReference type="ARBA" id="ARBA00024045"/>
    </source>
</evidence>
<dbReference type="InterPro" id="IPR036163">
    <property type="entry name" value="HMA_dom_sf"/>
</dbReference>
<keyword evidence="3" id="KW-0449">Lipoprotein</keyword>
<dbReference type="EMBL" id="CM018039">
    <property type="protein sequence ID" value="KAA8536844.1"/>
    <property type="molecule type" value="Genomic_DNA"/>
</dbReference>
<accession>A0A5J5B2M9</accession>
<dbReference type="PANTHER" id="PTHR45868">
    <property type="entry name" value="HEAVY METAL-ASSOCIATED ISOPRENYLATED PLANT PROTEIN 33-RELATED"/>
    <property type="match status" value="1"/>
</dbReference>
<feature type="region of interest" description="Disordered" evidence="5">
    <location>
        <begin position="83"/>
        <end position="341"/>
    </location>
</feature>
<evidence type="ECO:0000313" key="7">
    <source>
        <dbReference type="EMBL" id="KAA8536844.1"/>
    </source>
</evidence>
<keyword evidence="8" id="KW-1185">Reference proteome</keyword>
<feature type="compositionally biased region" description="Low complexity" evidence="5">
    <location>
        <begin position="302"/>
        <end position="325"/>
    </location>
</feature>
<feature type="compositionally biased region" description="Gly residues" evidence="5">
    <location>
        <begin position="230"/>
        <end position="244"/>
    </location>
</feature>
<sequence length="357" mass="37500">MDVCDFIYLFQISRLFVYQIFTTGFCSFLSIFTLSSDFSLSSSGVYSVNIESKQHKVTVMSNVDAETLIKKLIKSGKHAELWPQKAAQKDKKSGKAKKKEKQSDTESSEEGSHGGADKENTGVKNVEEQDSAKNSEGGDCKGKNTERRGGGGVRFSTDEGGGNPAKSGERGGGVRFSEGGAKNSGDEQAAESKSEGKKPETGSAGGENDGGVEKSGSGNGGKKKKKKGKNGNGNAGGGGGGGGAPVEQPSGGAPWSTGSPNHSQGAPSVSAPFDQGPPHHRGYHQPVNYYVPPPVFAVSYLSAPPSSSYTESYSPPLYSNTYTETEPPPPYSESYSRQPLDSFELFSEENANGCSIM</sequence>
<evidence type="ECO:0000256" key="5">
    <source>
        <dbReference type="SAM" id="MobiDB-lite"/>
    </source>
</evidence>
<keyword evidence="1" id="KW-0488">Methylation</keyword>
<evidence type="ECO:0000313" key="8">
    <source>
        <dbReference type="Proteomes" id="UP000325577"/>
    </source>
</evidence>
<reference evidence="7 8" key="1">
    <citation type="submission" date="2019-09" db="EMBL/GenBank/DDBJ databases">
        <title>A chromosome-level genome assembly of the Chinese tupelo Nyssa sinensis.</title>
        <authorList>
            <person name="Yang X."/>
            <person name="Kang M."/>
            <person name="Yang Y."/>
            <person name="Xiong H."/>
            <person name="Wang M."/>
            <person name="Zhang Z."/>
            <person name="Wang Z."/>
            <person name="Wu H."/>
            <person name="Ma T."/>
            <person name="Liu J."/>
            <person name="Xi Z."/>
        </authorList>
    </citation>
    <scope>NUCLEOTIDE SEQUENCE [LARGE SCALE GENOMIC DNA]</scope>
    <source>
        <strain evidence="7">J267</strain>
        <tissue evidence="7">Leaf</tissue>
    </source>
</reference>
<proteinExistence type="inferred from homology"/>
<evidence type="ECO:0000256" key="6">
    <source>
        <dbReference type="SAM" id="Phobius"/>
    </source>
</evidence>